<dbReference type="InterPro" id="IPR001394">
    <property type="entry name" value="Peptidase_C19_UCH"/>
</dbReference>
<feature type="domain" description="USP" evidence="2">
    <location>
        <begin position="27"/>
        <end position="299"/>
    </location>
</feature>
<dbReference type="InterPro" id="IPR028889">
    <property type="entry name" value="USP"/>
</dbReference>
<dbReference type="EMBL" id="JBBJCI010000031">
    <property type="protein sequence ID" value="KAK7254366.1"/>
    <property type="molecule type" value="Genomic_DNA"/>
</dbReference>
<keyword evidence="4" id="KW-1185">Reference proteome</keyword>
<comment type="caution">
    <text evidence="3">The sequence shown here is derived from an EMBL/GenBank/DDBJ whole genome shotgun (WGS) entry which is preliminary data.</text>
</comment>
<dbReference type="InterPro" id="IPR050164">
    <property type="entry name" value="Peptidase_C19"/>
</dbReference>
<dbReference type="InterPro" id="IPR038765">
    <property type="entry name" value="Papain-like_cys_pep_sf"/>
</dbReference>
<feature type="compositionally biased region" description="Low complexity" evidence="1">
    <location>
        <begin position="73"/>
        <end position="83"/>
    </location>
</feature>
<name>A0ABR1GEY5_AURAN</name>
<feature type="region of interest" description="Disordered" evidence="1">
    <location>
        <begin position="159"/>
        <end position="213"/>
    </location>
</feature>
<dbReference type="PROSITE" id="PS00972">
    <property type="entry name" value="USP_1"/>
    <property type="match status" value="1"/>
</dbReference>
<dbReference type="GO" id="GO:0008233">
    <property type="term" value="F:peptidase activity"/>
    <property type="evidence" value="ECO:0007669"/>
    <property type="project" value="UniProtKB-KW"/>
</dbReference>
<dbReference type="PANTHER" id="PTHR24006:SF702">
    <property type="entry name" value="UBIQUITIN CARBOXYL-TERMINAL HYDROLASE 47"/>
    <property type="match status" value="1"/>
</dbReference>
<dbReference type="PROSITE" id="PS50235">
    <property type="entry name" value="USP_3"/>
    <property type="match status" value="1"/>
</dbReference>
<feature type="compositionally biased region" description="Acidic residues" evidence="1">
    <location>
        <begin position="61"/>
        <end position="72"/>
    </location>
</feature>
<reference evidence="3 4" key="1">
    <citation type="submission" date="2024-03" db="EMBL/GenBank/DDBJ databases">
        <title>Aureococcus anophagefferens CCMP1851 and Kratosvirus quantuckense: Draft genome of a second virus-susceptible host strain in the model system.</title>
        <authorList>
            <person name="Chase E."/>
            <person name="Truchon A.R."/>
            <person name="Schepens W."/>
            <person name="Wilhelm S.W."/>
        </authorList>
    </citation>
    <scope>NUCLEOTIDE SEQUENCE [LARGE SCALE GENOMIC DNA]</scope>
    <source>
        <strain evidence="3 4">CCMP1851</strain>
    </source>
</reference>
<accession>A0ABR1GEY5</accession>
<gene>
    <name evidence="3" type="ORF">SO694_00009569</name>
</gene>
<keyword evidence="3" id="KW-0378">Hydrolase</keyword>
<sequence>MPGQAPPALRAPGAPVGPALRAPGAPVGLYNEGATCYLNALLQLLFMLPVREAILKWRPDESDDASGDDASGDDASPPAAPSADLKITGELQRLFARLVLGDARAASTRDLVAAFGWSGAEALEQQDVSECLNVLCDRGFHGSARAALDELCGGTTVTVLERKDGTRPPRSGEPAPPGVRDGGERAAKRGGGGGTRASRVAERGRDRSSTAGDDVEVDCAATGERVAHSKREAIASPPGALFLTLKRFAMDWDAMDRVKDERPVDVPARLALGGADYGLCGALLHVGTCAEFNHWFGWS</sequence>
<dbReference type="InterPro" id="IPR018200">
    <property type="entry name" value="USP_CS"/>
</dbReference>
<evidence type="ECO:0000313" key="3">
    <source>
        <dbReference type="EMBL" id="KAK7254366.1"/>
    </source>
</evidence>
<evidence type="ECO:0000256" key="1">
    <source>
        <dbReference type="SAM" id="MobiDB-lite"/>
    </source>
</evidence>
<dbReference type="SUPFAM" id="SSF54001">
    <property type="entry name" value="Cysteine proteinases"/>
    <property type="match status" value="1"/>
</dbReference>
<evidence type="ECO:0000259" key="2">
    <source>
        <dbReference type="PROSITE" id="PS50235"/>
    </source>
</evidence>
<proteinExistence type="predicted"/>
<organism evidence="3 4">
    <name type="scientific">Aureococcus anophagefferens</name>
    <name type="common">Harmful bloom alga</name>
    <dbReference type="NCBI Taxonomy" id="44056"/>
    <lineage>
        <taxon>Eukaryota</taxon>
        <taxon>Sar</taxon>
        <taxon>Stramenopiles</taxon>
        <taxon>Ochrophyta</taxon>
        <taxon>Pelagophyceae</taxon>
        <taxon>Pelagomonadales</taxon>
        <taxon>Pelagomonadaceae</taxon>
        <taxon>Aureococcus</taxon>
    </lineage>
</organism>
<feature type="region of interest" description="Disordered" evidence="1">
    <location>
        <begin position="60"/>
        <end position="83"/>
    </location>
</feature>
<protein>
    <submittedName>
        <fullName evidence="3">Thiol-dependent ubiquitin-specific protease</fullName>
    </submittedName>
</protein>
<dbReference type="GO" id="GO:0006508">
    <property type="term" value="P:proteolysis"/>
    <property type="evidence" value="ECO:0007669"/>
    <property type="project" value="UniProtKB-KW"/>
</dbReference>
<keyword evidence="3" id="KW-0645">Protease</keyword>
<feature type="compositionally biased region" description="Basic and acidic residues" evidence="1">
    <location>
        <begin position="199"/>
        <end position="208"/>
    </location>
</feature>
<dbReference type="Proteomes" id="UP001363151">
    <property type="component" value="Unassembled WGS sequence"/>
</dbReference>
<dbReference type="PANTHER" id="PTHR24006">
    <property type="entry name" value="UBIQUITIN CARBOXYL-TERMINAL HYDROLASE"/>
    <property type="match status" value="1"/>
</dbReference>
<evidence type="ECO:0000313" key="4">
    <source>
        <dbReference type="Proteomes" id="UP001363151"/>
    </source>
</evidence>
<dbReference type="Pfam" id="PF00443">
    <property type="entry name" value="UCH"/>
    <property type="match status" value="1"/>
</dbReference>
<dbReference type="Gene3D" id="3.90.70.10">
    <property type="entry name" value="Cysteine proteinases"/>
    <property type="match status" value="2"/>
</dbReference>